<dbReference type="GO" id="GO:0009767">
    <property type="term" value="P:photosynthetic electron transport chain"/>
    <property type="evidence" value="ECO:0007669"/>
    <property type="project" value="TreeGrafter"/>
</dbReference>
<proteinExistence type="inferred from homology"/>
<dbReference type="GO" id="GO:0019898">
    <property type="term" value="C:extrinsic component of membrane"/>
    <property type="evidence" value="ECO:0007669"/>
    <property type="project" value="InterPro"/>
</dbReference>
<evidence type="ECO:0000256" key="2">
    <source>
        <dbReference type="ARBA" id="ARBA00022528"/>
    </source>
</evidence>
<reference evidence="9" key="1">
    <citation type="submission" date="2022-05" db="EMBL/GenBank/DDBJ databases">
        <title>The Musa troglodytarum L. genome provides insights into the mechanism of non-climacteric behaviour and enrichment of carotenoids.</title>
        <authorList>
            <person name="Wang J."/>
        </authorList>
    </citation>
    <scope>NUCLEOTIDE SEQUENCE</scope>
    <source>
        <tissue evidence="9">Leaf</tissue>
    </source>
</reference>
<dbReference type="Pfam" id="PF05757">
    <property type="entry name" value="PsbQ"/>
    <property type="match status" value="1"/>
</dbReference>
<evidence type="ECO:0000256" key="7">
    <source>
        <dbReference type="ARBA" id="ARBA00035649"/>
    </source>
</evidence>
<dbReference type="InterPro" id="IPR023222">
    <property type="entry name" value="PsbQ-like_dom_sf"/>
</dbReference>
<evidence type="ECO:0000256" key="8">
    <source>
        <dbReference type="SAM" id="MobiDB-lite"/>
    </source>
</evidence>
<sequence length="322" mass="36230">MGSFAKHMILCHMTPPPSTAGHHHQQRRGVEPPLRPPAVVEEKPNFSTRRWTMLSTVLTASAALGLRRSPPVALAQVEQSWGTRSFIKEKYFQPGLTPEEAAARIRQTAEGMRDMRHMLDTMSWRYVMFYVRLKSAYLDADLKNAVAAVPEPRRKAFVKTANELVDNMAELDRYIRSPKVYESYLYYEKTLKSLDELVALLAWPAADSTSVGKRISKEKSPEQLTLTVQRGLNTGSSLEQPKSSRSGLGKEQNRGRRRRDRSCEREREMEGRNLSGFLIGCLGTAVTLCAYSQTLVSSTQCIALGLLILMFGLFVKEGFLSL</sequence>
<organism evidence="9 10">
    <name type="scientific">Musa troglodytarum</name>
    <name type="common">fe'i banana</name>
    <dbReference type="NCBI Taxonomy" id="320322"/>
    <lineage>
        <taxon>Eukaryota</taxon>
        <taxon>Viridiplantae</taxon>
        <taxon>Streptophyta</taxon>
        <taxon>Embryophyta</taxon>
        <taxon>Tracheophyta</taxon>
        <taxon>Spermatophyta</taxon>
        <taxon>Magnoliopsida</taxon>
        <taxon>Liliopsida</taxon>
        <taxon>Zingiberales</taxon>
        <taxon>Musaceae</taxon>
        <taxon>Musa</taxon>
    </lineage>
</organism>
<dbReference type="SUPFAM" id="SSF101112">
    <property type="entry name" value="Oxygen-evolving enhancer protein 3"/>
    <property type="match status" value="1"/>
</dbReference>
<dbReference type="PANTHER" id="PTHR33399:SF5">
    <property type="entry name" value="PHOTOSYNTHETIC NDH SUBUNIT OF LUMENAL LOCATION 2, CHLOROPLASTIC"/>
    <property type="match status" value="1"/>
</dbReference>
<keyword evidence="5" id="KW-0793">Thylakoid</keyword>
<dbReference type="Gene3D" id="1.20.120.290">
    <property type="entry name" value="Oxygen-evolving enhancer protein 3 (PsbQ), four-helix up-down bundle"/>
    <property type="match status" value="1"/>
</dbReference>
<keyword evidence="6" id="KW-0472">Membrane</keyword>
<dbReference type="InterPro" id="IPR008797">
    <property type="entry name" value="PSII_PsbQ"/>
</dbReference>
<comment type="similarity">
    <text evidence="7">Belongs to the PsbQ family.</text>
</comment>
<keyword evidence="2" id="KW-0150">Chloroplast</keyword>
<dbReference type="Proteomes" id="UP001055439">
    <property type="component" value="Chromosome 5"/>
</dbReference>
<evidence type="ECO:0000313" key="10">
    <source>
        <dbReference type="Proteomes" id="UP001055439"/>
    </source>
</evidence>
<dbReference type="OrthoDB" id="1877844at2759"/>
<evidence type="ECO:0000256" key="4">
    <source>
        <dbReference type="ARBA" id="ARBA00022946"/>
    </source>
</evidence>
<evidence type="ECO:0000256" key="5">
    <source>
        <dbReference type="ARBA" id="ARBA00023078"/>
    </source>
</evidence>
<dbReference type="AlphaFoldDB" id="A0A9E7FVQ3"/>
<accession>A0A9E7FVQ3</accession>
<dbReference type="GO" id="GO:0009535">
    <property type="term" value="C:chloroplast thylakoid membrane"/>
    <property type="evidence" value="ECO:0007669"/>
    <property type="project" value="UniProtKB-SubCell"/>
</dbReference>
<dbReference type="GO" id="GO:0005509">
    <property type="term" value="F:calcium ion binding"/>
    <property type="evidence" value="ECO:0007669"/>
    <property type="project" value="InterPro"/>
</dbReference>
<feature type="compositionally biased region" description="Polar residues" evidence="8">
    <location>
        <begin position="230"/>
        <end position="246"/>
    </location>
</feature>
<evidence type="ECO:0000256" key="3">
    <source>
        <dbReference type="ARBA" id="ARBA00022640"/>
    </source>
</evidence>
<protein>
    <submittedName>
        <fullName evidence="9">Oxygen evolving enhancer protein 3 (PsbQ)</fullName>
    </submittedName>
</protein>
<dbReference type="EMBL" id="CP097507">
    <property type="protein sequence ID" value="URE03916.1"/>
    <property type="molecule type" value="Genomic_DNA"/>
</dbReference>
<feature type="region of interest" description="Disordered" evidence="8">
    <location>
        <begin position="11"/>
        <end position="40"/>
    </location>
</feature>
<dbReference type="InterPro" id="IPR054099">
    <property type="entry name" value="PSII_PsbQ_pln"/>
</dbReference>
<dbReference type="PANTHER" id="PTHR33399">
    <property type="entry name" value="OXYGEN-EVOLVING ENHANCER PROTEIN 3-1, CHLOROPLASTIC"/>
    <property type="match status" value="1"/>
</dbReference>
<keyword evidence="3" id="KW-0934">Plastid</keyword>
<feature type="region of interest" description="Disordered" evidence="8">
    <location>
        <begin position="230"/>
        <end position="266"/>
    </location>
</feature>
<keyword evidence="10" id="KW-1185">Reference proteome</keyword>
<evidence type="ECO:0000256" key="1">
    <source>
        <dbReference type="ARBA" id="ARBA00004334"/>
    </source>
</evidence>
<comment type="subcellular location">
    <subcellularLocation>
        <location evidence="1">Plastid</location>
        <location evidence="1">Chloroplast thylakoid membrane</location>
    </subcellularLocation>
</comment>
<name>A0A9E7FVQ3_9LILI</name>
<dbReference type="GO" id="GO:0009654">
    <property type="term" value="C:photosystem II oxygen evolving complex"/>
    <property type="evidence" value="ECO:0007669"/>
    <property type="project" value="InterPro"/>
</dbReference>
<keyword evidence="4" id="KW-0809">Transit peptide</keyword>
<evidence type="ECO:0000256" key="6">
    <source>
        <dbReference type="ARBA" id="ARBA00023136"/>
    </source>
</evidence>
<evidence type="ECO:0000313" key="9">
    <source>
        <dbReference type="EMBL" id="URE03916.1"/>
    </source>
</evidence>
<gene>
    <name evidence="9" type="ORF">MUK42_19487</name>
</gene>